<dbReference type="EMBL" id="QNRK01000042">
    <property type="protein sequence ID" value="RBP03807.1"/>
    <property type="molecule type" value="Genomic_DNA"/>
</dbReference>
<evidence type="ECO:0000313" key="2">
    <source>
        <dbReference type="Proteomes" id="UP000253529"/>
    </source>
</evidence>
<gene>
    <name evidence="1" type="ORF">DFR50_14255</name>
</gene>
<evidence type="ECO:0008006" key="3">
    <source>
        <dbReference type="Google" id="ProtNLM"/>
    </source>
</evidence>
<dbReference type="Proteomes" id="UP000253529">
    <property type="component" value="Unassembled WGS sequence"/>
</dbReference>
<name>A0A366EN03_9HYPH</name>
<protein>
    <recommendedName>
        <fullName evidence="3">Tail tube GTA-gp10-like protein</fullName>
    </recommendedName>
</protein>
<dbReference type="AlphaFoldDB" id="A0A366EN03"/>
<proteinExistence type="predicted"/>
<comment type="caution">
    <text evidence="1">The sequence shown here is derived from an EMBL/GenBank/DDBJ whole genome shotgun (WGS) entry which is preliminary data.</text>
</comment>
<accession>A0A366EN03</accession>
<reference evidence="1 2" key="1">
    <citation type="submission" date="2018-06" db="EMBL/GenBank/DDBJ databases">
        <title>Genomic Encyclopedia of Type Strains, Phase IV (KMG-IV): sequencing the most valuable type-strain genomes for metagenomic binning, comparative biology and taxonomic classification.</title>
        <authorList>
            <person name="Goeker M."/>
        </authorList>
    </citation>
    <scope>NUCLEOTIDE SEQUENCE [LARGE SCALE GENOMIC DNA]</scope>
    <source>
        <strain evidence="1 2">DSM 24875</strain>
    </source>
</reference>
<dbReference type="RefSeq" id="WP_113892585.1">
    <property type="nucleotide sequence ID" value="NZ_QNRK01000042.1"/>
</dbReference>
<sequence length="117" mass="12358">MPNTIALGGKTWTLPALPWRIVREVQPEIGKFFALAGDGGTNTLRLTTAELDALAGVVFRAAGHVDRTLTREAFDDLAFSPLDVVRAIPAVARACGLVKESAAAPDPLDARPPAPDE</sequence>
<evidence type="ECO:0000313" key="1">
    <source>
        <dbReference type="EMBL" id="RBP03807.1"/>
    </source>
</evidence>
<keyword evidence="2" id="KW-1185">Reference proteome</keyword>
<organism evidence="1 2">
    <name type="scientific">Roseiarcus fermentans</name>
    <dbReference type="NCBI Taxonomy" id="1473586"/>
    <lineage>
        <taxon>Bacteria</taxon>
        <taxon>Pseudomonadati</taxon>
        <taxon>Pseudomonadota</taxon>
        <taxon>Alphaproteobacteria</taxon>
        <taxon>Hyphomicrobiales</taxon>
        <taxon>Roseiarcaceae</taxon>
        <taxon>Roseiarcus</taxon>
    </lineage>
</organism>